<comment type="caution">
    <text evidence="1">The sequence shown here is derived from an EMBL/GenBank/DDBJ whole genome shotgun (WGS) entry which is preliminary data.</text>
</comment>
<sequence>MSQLAGPQVSDHLASNSQLCSIVAVAVVFYRAPSPLQIGHVLDISWEDVRRNLLSMPELFGSFDLPEDYYSEVHICHRVRNLLSQPDSLVNLPKWHAFVARWCLRSNANYDARDIFYANDFWAHHLCRSRPSQDLWDALRRSPVPCRLNSHAMLPSVIEWLETVDVDDCRELISIYRNCYRQRLAALAAGQSVNLVGFTSVSIGLSNLL</sequence>
<proteinExistence type="predicted"/>
<gene>
    <name evidence="1" type="ORF">DFH07DRAFT_462262</name>
</gene>
<protein>
    <submittedName>
        <fullName evidence="1">Uncharacterized protein</fullName>
    </submittedName>
</protein>
<dbReference type="AlphaFoldDB" id="A0AAD7K7P3"/>
<accession>A0AAD7K7P3</accession>
<evidence type="ECO:0000313" key="1">
    <source>
        <dbReference type="EMBL" id="KAJ7780055.1"/>
    </source>
</evidence>
<dbReference type="Proteomes" id="UP001215280">
    <property type="component" value="Unassembled WGS sequence"/>
</dbReference>
<dbReference type="EMBL" id="JARJLG010000006">
    <property type="protein sequence ID" value="KAJ7780055.1"/>
    <property type="molecule type" value="Genomic_DNA"/>
</dbReference>
<reference evidence="1" key="1">
    <citation type="submission" date="2023-03" db="EMBL/GenBank/DDBJ databases">
        <title>Massive genome expansion in bonnet fungi (Mycena s.s.) driven by repeated elements and novel gene families across ecological guilds.</title>
        <authorList>
            <consortium name="Lawrence Berkeley National Laboratory"/>
            <person name="Harder C.B."/>
            <person name="Miyauchi S."/>
            <person name="Viragh M."/>
            <person name="Kuo A."/>
            <person name="Thoen E."/>
            <person name="Andreopoulos B."/>
            <person name="Lu D."/>
            <person name="Skrede I."/>
            <person name="Drula E."/>
            <person name="Henrissat B."/>
            <person name="Morin E."/>
            <person name="Kohler A."/>
            <person name="Barry K."/>
            <person name="LaButti K."/>
            <person name="Morin E."/>
            <person name="Salamov A."/>
            <person name="Lipzen A."/>
            <person name="Mereny Z."/>
            <person name="Hegedus B."/>
            <person name="Baldrian P."/>
            <person name="Stursova M."/>
            <person name="Weitz H."/>
            <person name="Taylor A."/>
            <person name="Grigoriev I.V."/>
            <person name="Nagy L.G."/>
            <person name="Martin F."/>
            <person name="Kauserud H."/>
        </authorList>
    </citation>
    <scope>NUCLEOTIDE SEQUENCE</scope>
    <source>
        <strain evidence="1">CBHHK188m</strain>
    </source>
</reference>
<evidence type="ECO:0000313" key="2">
    <source>
        <dbReference type="Proteomes" id="UP001215280"/>
    </source>
</evidence>
<keyword evidence="2" id="KW-1185">Reference proteome</keyword>
<organism evidence="1 2">
    <name type="scientific">Mycena maculata</name>
    <dbReference type="NCBI Taxonomy" id="230809"/>
    <lineage>
        <taxon>Eukaryota</taxon>
        <taxon>Fungi</taxon>
        <taxon>Dikarya</taxon>
        <taxon>Basidiomycota</taxon>
        <taxon>Agaricomycotina</taxon>
        <taxon>Agaricomycetes</taxon>
        <taxon>Agaricomycetidae</taxon>
        <taxon>Agaricales</taxon>
        <taxon>Marasmiineae</taxon>
        <taxon>Mycenaceae</taxon>
        <taxon>Mycena</taxon>
    </lineage>
</organism>
<name>A0AAD7K7P3_9AGAR</name>